<reference evidence="2" key="1">
    <citation type="submission" date="2020-08" db="EMBL/GenBank/DDBJ databases">
        <title>Multicomponent nature underlies the extraordinary mechanical properties of spider dragline silk.</title>
        <authorList>
            <person name="Kono N."/>
            <person name="Nakamura H."/>
            <person name="Mori M."/>
            <person name="Yoshida Y."/>
            <person name="Ohtoshi R."/>
            <person name="Malay A.D."/>
            <person name="Moran D.A.P."/>
            <person name="Tomita M."/>
            <person name="Numata K."/>
            <person name="Arakawa K."/>
        </authorList>
    </citation>
    <scope>NUCLEOTIDE SEQUENCE</scope>
</reference>
<sequence>MDIRFKPTLQVIAYSRAARGILYTFDLERLKWQFMSRSKTRFDDYVQQMEEKVFDNVENAFQHVTAVSRSKNERCLEVKPKVTKQLAGVAMTLALEVKNWYQCHRHILRASNLYLRRKLIWFSFGIIDRFKTAQNFVQDEKLDIFERFHLACKYYFESDLKMLWENMSVDNKAKIKERVPDRSLEIHLRVLQRNGTIDWDQLSLTERTGHFFTDNCMGLRYYFPKLKGRIIKSRCIDVATSCIGIHHFDLYSCLSGMEMYEINYILGRLKSSNVFVIFNTFLHWPLQNMFLNFAINFMPYIGPDVFHDLIQIMLFEKIEIGWQDSQYIDLLKSLCMRMPAKYVDHIKKDTKNYSVLKRVLKNPRPFNLEEYRRYIDNYRR</sequence>
<dbReference type="OrthoDB" id="6407690at2759"/>
<proteinExistence type="predicted"/>
<dbReference type="EMBL" id="BMAV01000217">
    <property type="protein sequence ID" value="GFY37287.1"/>
    <property type="molecule type" value="Genomic_DNA"/>
</dbReference>
<evidence type="ECO:0000313" key="2">
    <source>
        <dbReference type="EMBL" id="GFY43227.1"/>
    </source>
</evidence>
<dbReference type="Proteomes" id="UP000886998">
    <property type="component" value="Unassembled WGS sequence"/>
</dbReference>
<keyword evidence="3" id="KW-1185">Reference proteome</keyword>
<evidence type="ECO:0000313" key="3">
    <source>
        <dbReference type="Proteomes" id="UP000886998"/>
    </source>
</evidence>
<protein>
    <submittedName>
        <fullName evidence="2">Uncharacterized protein</fullName>
    </submittedName>
</protein>
<name>A0A8X6WZ47_9ARAC</name>
<accession>A0A8X6WZ47</accession>
<dbReference type="AlphaFoldDB" id="A0A8X6WZ47"/>
<organism evidence="2 3">
    <name type="scientific">Trichonephila inaurata madagascariensis</name>
    <dbReference type="NCBI Taxonomy" id="2747483"/>
    <lineage>
        <taxon>Eukaryota</taxon>
        <taxon>Metazoa</taxon>
        <taxon>Ecdysozoa</taxon>
        <taxon>Arthropoda</taxon>
        <taxon>Chelicerata</taxon>
        <taxon>Arachnida</taxon>
        <taxon>Araneae</taxon>
        <taxon>Araneomorphae</taxon>
        <taxon>Entelegynae</taxon>
        <taxon>Araneoidea</taxon>
        <taxon>Nephilidae</taxon>
        <taxon>Trichonephila</taxon>
        <taxon>Trichonephila inaurata</taxon>
    </lineage>
</organism>
<comment type="caution">
    <text evidence="2">The sequence shown here is derived from an EMBL/GenBank/DDBJ whole genome shotgun (WGS) entry which is preliminary data.</text>
</comment>
<dbReference type="EMBL" id="BMAV01003547">
    <property type="protein sequence ID" value="GFY43227.1"/>
    <property type="molecule type" value="Genomic_DNA"/>
</dbReference>
<evidence type="ECO:0000313" key="1">
    <source>
        <dbReference type="EMBL" id="GFY37287.1"/>
    </source>
</evidence>
<gene>
    <name evidence="2" type="primary">NCL1_45747</name>
    <name evidence="1" type="ORF">TNIN_344451</name>
    <name evidence="2" type="ORF">TNIN_437271</name>
</gene>